<dbReference type="InterPro" id="IPR029063">
    <property type="entry name" value="SAM-dependent_MTases_sf"/>
</dbReference>
<name>A0A220MC22_9BACL</name>
<gene>
    <name evidence="2" type="ORF">BP422_01090</name>
</gene>
<dbReference type="PANTHER" id="PTHR23290">
    <property type="entry name" value="RRNA N6-ADENOSINE-METHYLTRANSFERASE METTL5"/>
    <property type="match status" value="1"/>
</dbReference>
<dbReference type="Gene3D" id="3.40.50.150">
    <property type="entry name" value="Vaccinia Virus protein VP39"/>
    <property type="match status" value="1"/>
</dbReference>
<protein>
    <submittedName>
        <fullName evidence="2">Putative methyltransferase</fullName>
    </submittedName>
</protein>
<reference evidence="2 3" key="1">
    <citation type="submission" date="2016-11" db="EMBL/GenBank/DDBJ databases">
        <authorList>
            <person name="Jaros S."/>
            <person name="Januszkiewicz K."/>
            <person name="Wedrychowicz H."/>
        </authorList>
    </citation>
    <scope>NUCLEOTIDE SEQUENCE [LARGE SCALE GENOMIC DNA]</scope>
    <source>
        <strain evidence="2 3">NF2</strain>
    </source>
</reference>
<dbReference type="AlphaFoldDB" id="A0A220MC22"/>
<dbReference type="Pfam" id="PF01861">
    <property type="entry name" value="BpsA_C"/>
    <property type="match status" value="1"/>
</dbReference>
<dbReference type="GO" id="GO:0006596">
    <property type="term" value="P:polyamine biosynthetic process"/>
    <property type="evidence" value="ECO:0007669"/>
    <property type="project" value="TreeGrafter"/>
</dbReference>
<dbReference type="GO" id="GO:0032259">
    <property type="term" value="P:methylation"/>
    <property type="evidence" value="ECO:0007669"/>
    <property type="project" value="UniProtKB-KW"/>
</dbReference>
<dbReference type="KEGG" id="bfm:BP422_01090"/>
<dbReference type="RefSeq" id="WP_088906172.1">
    <property type="nucleotide sequence ID" value="NZ_CP018145.1"/>
</dbReference>
<accession>A0A220MC22</accession>
<dbReference type="InterPro" id="IPR051720">
    <property type="entry name" value="rRNA_MeTrfase/Polyamine_Synth"/>
</dbReference>
<dbReference type="PANTHER" id="PTHR23290:SF0">
    <property type="entry name" value="RRNA N6-ADENOSINE-METHYLTRANSFERASE METTL5"/>
    <property type="match status" value="1"/>
</dbReference>
<dbReference type="Proteomes" id="UP000197781">
    <property type="component" value="Chromosome"/>
</dbReference>
<evidence type="ECO:0000259" key="1">
    <source>
        <dbReference type="Pfam" id="PF01861"/>
    </source>
</evidence>
<keyword evidence="2" id="KW-0489">Methyltransferase</keyword>
<dbReference type="SUPFAM" id="SSF53335">
    <property type="entry name" value="S-adenosyl-L-methionine-dependent methyltransferases"/>
    <property type="match status" value="1"/>
</dbReference>
<dbReference type="GO" id="GO:0008168">
    <property type="term" value="F:methyltransferase activity"/>
    <property type="evidence" value="ECO:0007669"/>
    <property type="project" value="UniProtKB-KW"/>
</dbReference>
<evidence type="ECO:0000313" key="3">
    <source>
        <dbReference type="Proteomes" id="UP000197781"/>
    </source>
</evidence>
<dbReference type="EMBL" id="CP018145">
    <property type="protein sequence ID" value="ASJ52250.1"/>
    <property type="molecule type" value="Genomic_DNA"/>
</dbReference>
<organism evidence="2 3">
    <name type="scientific">Brevibacillus formosus</name>
    <dbReference type="NCBI Taxonomy" id="54913"/>
    <lineage>
        <taxon>Bacteria</taxon>
        <taxon>Bacillati</taxon>
        <taxon>Bacillota</taxon>
        <taxon>Bacilli</taxon>
        <taxon>Bacillales</taxon>
        <taxon>Paenibacillaceae</taxon>
        <taxon>Brevibacillus</taxon>
    </lineage>
</organism>
<proteinExistence type="predicted"/>
<evidence type="ECO:0000313" key="2">
    <source>
        <dbReference type="EMBL" id="ASJ52250.1"/>
    </source>
</evidence>
<dbReference type="InterPro" id="IPR002723">
    <property type="entry name" value="BpsA_C"/>
</dbReference>
<sequence>MKNYIEDTYKQVRLQEGQRVIEQFLLACYFHPGLPTKELARKVLLPVPVATAIKKELIKAGAIQQGSGVRCTAEGEAFIEQKLGYGGLDRELYEKLMGDDEAWKIELADLLTEMETIFAGRPQVDAQIDQSKCTVETSLRRAILCLRHQSLVGKKILCVGDDDLVSISLGLLLKRLFPGNQQRPEQIDVVDIDERFLQYITDISKQKELTVACHQADLRQPLPKKLQGGYDCFFTDPPYTLQGMALFLSRGISGLQKQKGLPIFLSFAHKSPDFTLNMQREFVLAGLTVREVLHHFNEYEAAQMIGNKGQMIVLTTTELTAPTIKHPFLESLYTGEEAPSKREYQCKRCKRSIQVGAQAKIVTIEQLKKRGCPRCKHQSFELLSRRRAQD</sequence>
<feature type="domain" description="N(4)-bis(aminopropyl)spermidine synthase C-terminal" evidence="1">
    <location>
        <begin position="109"/>
        <end position="307"/>
    </location>
</feature>
<keyword evidence="2" id="KW-0808">Transferase</keyword>